<reference evidence="1" key="1">
    <citation type="submission" date="2022-11" db="EMBL/GenBank/DDBJ databases">
        <title>Chromosomal genome sequence assembly and mating type (MAT) locus characterization of the leprose asexual lichenized fungus Lepraria neglecta (Nyl.) Erichsen.</title>
        <authorList>
            <person name="Allen J.L."/>
            <person name="Pfeffer B."/>
        </authorList>
    </citation>
    <scope>NUCLEOTIDE SEQUENCE</scope>
    <source>
        <strain evidence="1">Allen 5258</strain>
    </source>
</reference>
<sequence>MASGSVSQYLSQIEENVKNYLEYFKSRDLPEPSYDAGDGLDPQQSPPNDIIASRNAAVEAANELHHLLLGPLGLFLSSPGDLIMFPRSKQRRLNTLLVTAD</sequence>
<name>A0AAD9ZFL4_9LECA</name>
<keyword evidence="2" id="KW-1185">Reference proteome</keyword>
<proteinExistence type="predicted"/>
<comment type="caution">
    <text evidence="1">The sequence shown here is derived from an EMBL/GenBank/DDBJ whole genome shotgun (WGS) entry which is preliminary data.</text>
</comment>
<gene>
    <name evidence="1" type="ORF">OEA41_007502</name>
</gene>
<dbReference type="EMBL" id="JASNWA010000004">
    <property type="protein sequence ID" value="KAK3176179.1"/>
    <property type="molecule type" value="Genomic_DNA"/>
</dbReference>
<evidence type="ECO:0000313" key="1">
    <source>
        <dbReference type="EMBL" id="KAK3176179.1"/>
    </source>
</evidence>
<evidence type="ECO:0000313" key="2">
    <source>
        <dbReference type="Proteomes" id="UP001276659"/>
    </source>
</evidence>
<organism evidence="1 2">
    <name type="scientific">Lepraria neglecta</name>
    <dbReference type="NCBI Taxonomy" id="209136"/>
    <lineage>
        <taxon>Eukaryota</taxon>
        <taxon>Fungi</taxon>
        <taxon>Dikarya</taxon>
        <taxon>Ascomycota</taxon>
        <taxon>Pezizomycotina</taxon>
        <taxon>Lecanoromycetes</taxon>
        <taxon>OSLEUM clade</taxon>
        <taxon>Lecanoromycetidae</taxon>
        <taxon>Lecanorales</taxon>
        <taxon>Lecanorineae</taxon>
        <taxon>Stereocaulaceae</taxon>
        <taxon>Lepraria</taxon>
    </lineage>
</organism>
<accession>A0AAD9ZFL4</accession>
<protein>
    <submittedName>
        <fullName evidence="1">Uncharacterized protein</fullName>
    </submittedName>
</protein>
<dbReference type="AlphaFoldDB" id="A0AAD9ZFL4"/>
<dbReference type="Proteomes" id="UP001276659">
    <property type="component" value="Unassembled WGS sequence"/>
</dbReference>